<dbReference type="AlphaFoldDB" id="A0A7J6RLM2"/>
<name>A0A7J6RLM2_PEROL</name>
<evidence type="ECO:0000313" key="2">
    <source>
        <dbReference type="EMBL" id="KAF4721568.1"/>
    </source>
</evidence>
<sequence>RSNRCPVDRFDHRLRHPSPTESQRLPICQRSGRQGREGSMGYTLHRTRPIKRRRASPRWRLLCWTEA</sequence>
<evidence type="ECO:0000256" key="1">
    <source>
        <dbReference type="SAM" id="MobiDB-lite"/>
    </source>
</evidence>
<dbReference type="EMBL" id="JABANM010021217">
    <property type="protein sequence ID" value="KAF4721568.1"/>
    <property type="molecule type" value="Genomic_DNA"/>
</dbReference>
<feature type="compositionally biased region" description="Basic and acidic residues" evidence="1">
    <location>
        <begin position="1"/>
        <end position="11"/>
    </location>
</feature>
<proteinExistence type="predicted"/>
<feature type="non-terminal residue" evidence="2">
    <location>
        <position position="1"/>
    </location>
</feature>
<feature type="region of interest" description="Disordered" evidence="1">
    <location>
        <begin position="1"/>
        <end position="50"/>
    </location>
</feature>
<gene>
    <name evidence="2" type="ORF">FOZ62_014061</name>
</gene>
<evidence type="ECO:0000313" key="3">
    <source>
        <dbReference type="Proteomes" id="UP000574390"/>
    </source>
</evidence>
<protein>
    <submittedName>
        <fullName evidence="2">Uncharacterized protein</fullName>
    </submittedName>
</protein>
<accession>A0A7J6RLM2</accession>
<organism evidence="2 3">
    <name type="scientific">Perkinsus olseni</name>
    <name type="common">Perkinsus atlanticus</name>
    <dbReference type="NCBI Taxonomy" id="32597"/>
    <lineage>
        <taxon>Eukaryota</taxon>
        <taxon>Sar</taxon>
        <taxon>Alveolata</taxon>
        <taxon>Perkinsozoa</taxon>
        <taxon>Perkinsea</taxon>
        <taxon>Perkinsida</taxon>
        <taxon>Perkinsidae</taxon>
        <taxon>Perkinsus</taxon>
    </lineage>
</organism>
<comment type="caution">
    <text evidence="2">The sequence shown here is derived from an EMBL/GenBank/DDBJ whole genome shotgun (WGS) entry which is preliminary data.</text>
</comment>
<reference evidence="2 3" key="1">
    <citation type="submission" date="2020-04" db="EMBL/GenBank/DDBJ databases">
        <title>Perkinsus olseni comparative genomics.</title>
        <authorList>
            <person name="Bogema D.R."/>
        </authorList>
    </citation>
    <scope>NUCLEOTIDE SEQUENCE [LARGE SCALE GENOMIC DNA]</scope>
    <source>
        <strain evidence="2">ATCC PRA-205</strain>
    </source>
</reference>
<dbReference type="Proteomes" id="UP000574390">
    <property type="component" value="Unassembled WGS sequence"/>
</dbReference>
<feature type="non-terminal residue" evidence="2">
    <location>
        <position position="67"/>
    </location>
</feature>